<dbReference type="EMBL" id="MN740342">
    <property type="protein sequence ID" value="QHU01466.1"/>
    <property type="molecule type" value="Genomic_DNA"/>
</dbReference>
<accession>A0A6C0J9S2</accession>
<proteinExistence type="predicted"/>
<reference evidence="1" key="1">
    <citation type="journal article" date="2020" name="Nature">
        <title>Giant virus diversity and host interactions through global metagenomics.</title>
        <authorList>
            <person name="Schulz F."/>
            <person name="Roux S."/>
            <person name="Paez-Espino D."/>
            <person name="Jungbluth S."/>
            <person name="Walsh D.A."/>
            <person name="Denef V.J."/>
            <person name="McMahon K.D."/>
            <person name="Konstantinidis K.T."/>
            <person name="Eloe-Fadrosh E.A."/>
            <person name="Kyrpides N.C."/>
            <person name="Woyke T."/>
        </authorList>
    </citation>
    <scope>NUCLEOTIDE SEQUENCE</scope>
    <source>
        <strain evidence="1">GVMAG-M-3300025860-25</strain>
    </source>
</reference>
<protein>
    <submittedName>
        <fullName evidence="1">Uncharacterized protein</fullName>
    </submittedName>
</protein>
<organism evidence="1">
    <name type="scientific">viral metagenome</name>
    <dbReference type="NCBI Taxonomy" id="1070528"/>
    <lineage>
        <taxon>unclassified sequences</taxon>
        <taxon>metagenomes</taxon>
        <taxon>organismal metagenomes</taxon>
    </lineage>
</organism>
<name>A0A6C0J9S2_9ZZZZ</name>
<evidence type="ECO:0000313" key="1">
    <source>
        <dbReference type="EMBL" id="QHU01466.1"/>
    </source>
</evidence>
<dbReference type="AlphaFoldDB" id="A0A6C0J9S2"/>
<sequence>MRLITKPEQSGKTFVMLQEMVRIVQTENPEDLRNINIVLCDNNLLLVLQTLHRVGSVDLLENHIELSSAKRSSCTNFREVVDGIINRGTRNILCCSNHIRMKDVSSIIQTLINLGIGGVYQFNIWVDEADKWLKGIDTNICPLIEKYGNIKLNLITATPKNIIKKYGKVEILPLECSTLPSYHSWMDSNFITYKDLFRTPDFVEKVLKDNPDEIKPGTKWFIPAGFRIDSHHLVKEYCKSHGFVTIIINGEGLKIYFPDGKMEKRLREEMPDRLIYNIYEELNLSRFPLAITGYLCISRGITISSPEFQISHAIMPAGMKNDQEISQVAGRTKGNQKLWDSYQSPKIYVTEKFLENAATIERKTRALSETAFKQDIRIVDMDIYNTVDKPFSYYQHPVFFKTYEEAVRYLETQEEHLKPKDCEKIIINAEKMIAKKKWILRRGGLETGHWISNSLITKNVIESGKVLFFTKKTLEITPIFKTVAQPDTLKYRSFVIIPVYKDKLAGAEEVSFVVRHTKWK</sequence>